<proteinExistence type="predicted"/>
<evidence type="ECO:0000313" key="1">
    <source>
        <dbReference type="EMBL" id="EED12221.1"/>
    </source>
</evidence>
<dbReference type="eggNOG" id="ENOG502T6CT">
    <property type="taxonomic scope" value="Eukaryota"/>
</dbReference>
<keyword evidence="2" id="KW-1185">Reference proteome</keyword>
<gene>
    <name evidence="1" type="ORF">TSTA_002850</name>
</gene>
<protein>
    <submittedName>
        <fullName evidence="1">Uncharacterized protein</fullName>
    </submittedName>
</protein>
<dbReference type="VEuPathDB" id="FungiDB:TSTA_002850"/>
<dbReference type="AlphaFoldDB" id="B8MS88"/>
<dbReference type="PhylomeDB" id="B8MS88"/>
<dbReference type="RefSeq" id="XP_002487875.1">
    <property type="nucleotide sequence ID" value="XM_002487830.1"/>
</dbReference>
<dbReference type="HOGENOM" id="CLU_060565_0_0_1"/>
<dbReference type="OrthoDB" id="438641at2759"/>
<dbReference type="GeneID" id="8102896"/>
<organism evidence="1 2">
    <name type="scientific">Talaromyces stipitatus (strain ATCC 10500 / CBS 375.48 / QM 6759 / NRRL 1006)</name>
    <name type="common">Penicillium stipitatum</name>
    <dbReference type="NCBI Taxonomy" id="441959"/>
    <lineage>
        <taxon>Eukaryota</taxon>
        <taxon>Fungi</taxon>
        <taxon>Dikarya</taxon>
        <taxon>Ascomycota</taxon>
        <taxon>Pezizomycotina</taxon>
        <taxon>Eurotiomycetes</taxon>
        <taxon>Eurotiomycetidae</taxon>
        <taxon>Eurotiales</taxon>
        <taxon>Trichocomaceae</taxon>
        <taxon>Talaromyces</taxon>
        <taxon>Talaromyces sect. Talaromyces</taxon>
    </lineage>
</organism>
<dbReference type="InParanoid" id="B8MS88"/>
<dbReference type="STRING" id="441959.B8MS88"/>
<accession>B8MS88</accession>
<dbReference type="EMBL" id="EQ962660">
    <property type="protein sequence ID" value="EED12221.1"/>
    <property type="molecule type" value="Genomic_DNA"/>
</dbReference>
<reference evidence="2" key="1">
    <citation type="journal article" date="2015" name="Genome Announc.">
        <title>Genome sequence of the AIDS-associated pathogen Penicillium marneffei (ATCC18224) and its near taxonomic relative Talaromyces stipitatus (ATCC10500).</title>
        <authorList>
            <person name="Nierman W.C."/>
            <person name="Fedorova-Abrams N.D."/>
            <person name="Andrianopoulos A."/>
        </authorList>
    </citation>
    <scope>NUCLEOTIDE SEQUENCE [LARGE SCALE GENOMIC DNA]</scope>
    <source>
        <strain evidence="2">ATCC 10500 / CBS 375.48 / QM 6759 / NRRL 1006</strain>
    </source>
</reference>
<evidence type="ECO:0000313" key="2">
    <source>
        <dbReference type="Proteomes" id="UP000001745"/>
    </source>
</evidence>
<name>B8MS88_TALSN</name>
<sequence>MGLPYTPLEELDRVLKDFFKKGPAYASYKFQALFQAAMYVETVVYVDERLMRTTGSMIAKSVSWESCKLACTLVLLFASPPSAFMLKTLTWQSRNLDGFPTMAEISSTPSVDLPKRFAQAKKAAIDGKVGKVTVLGVSLIDVEIIERAEVGRNDVDFDFTSFTHSFALAIGREGFRVYQSWGEHGYRLDQFLTRGGSRIRSWEEGKAFMKAFKKLASATKWSPELNSAYKELFEVDIDSICGEWRVQPPLIPVYRPWVRVFEINDVQVNHIKKFTWKIIE</sequence>
<dbReference type="Proteomes" id="UP000001745">
    <property type="component" value="Unassembled WGS sequence"/>
</dbReference>
<dbReference type="OMA" id="VEDICKF"/>